<gene>
    <name evidence="1" type="ORF">SAMN05192534_104132</name>
</gene>
<dbReference type="Proteomes" id="UP000199163">
    <property type="component" value="Unassembled WGS sequence"/>
</dbReference>
<protein>
    <submittedName>
        <fullName evidence="1">Uncharacterized protein</fullName>
    </submittedName>
</protein>
<proteinExistence type="predicted"/>
<keyword evidence="2" id="KW-1185">Reference proteome</keyword>
<organism evidence="1 2">
    <name type="scientific">Alteribacillus persepolensis</name>
    <dbReference type="NCBI Taxonomy" id="568899"/>
    <lineage>
        <taxon>Bacteria</taxon>
        <taxon>Bacillati</taxon>
        <taxon>Bacillota</taxon>
        <taxon>Bacilli</taxon>
        <taxon>Bacillales</taxon>
        <taxon>Bacillaceae</taxon>
        <taxon>Alteribacillus</taxon>
    </lineage>
</organism>
<accession>A0A1G8BR28</accession>
<dbReference type="OrthoDB" id="2364593at2"/>
<dbReference type="InterPro" id="IPR011990">
    <property type="entry name" value="TPR-like_helical_dom_sf"/>
</dbReference>
<dbReference type="RefSeq" id="WP_091272019.1">
    <property type="nucleotide sequence ID" value="NZ_FNDK01000004.1"/>
</dbReference>
<dbReference type="SUPFAM" id="SSF48452">
    <property type="entry name" value="TPR-like"/>
    <property type="match status" value="1"/>
</dbReference>
<evidence type="ECO:0000313" key="1">
    <source>
        <dbReference type="EMBL" id="SDH35523.1"/>
    </source>
</evidence>
<dbReference type="STRING" id="568899.SAMN05192534_104132"/>
<name>A0A1G8BR28_9BACI</name>
<reference evidence="1 2" key="1">
    <citation type="submission" date="2016-10" db="EMBL/GenBank/DDBJ databases">
        <authorList>
            <person name="de Groot N.N."/>
        </authorList>
    </citation>
    <scope>NUCLEOTIDE SEQUENCE [LARGE SCALE GENOMIC DNA]</scope>
    <source>
        <strain evidence="1 2">DSM 21632</strain>
    </source>
</reference>
<dbReference type="Gene3D" id="1.25.40.10">
    <property type="entry name" value="Tetratricopeptide repeat domain"/>
    <property type="match status" value="1"/>
</dbReference>
<evidence type="ECO:0000313" key="2">
    <source>
        <dbReference type="Proteomes" id="UP000199163"/>
    </source>
</evidence>
<dbReference type="SUPFAM" id="SSF116965">
    <property type="entry name" value="Hypothetical protein MPN330"/>
    <property type="match status" value="1"/>
</dbReference>
<sequence>MKREDTAKKIVPFPGSADKLVNDGLKLLKKGDKHDSLRQFLEALQHEPGHEEASYGLLLAYADTGKFQEGKQLAEKMMQEAIGDYFEVLQVYVSILAQLGEYEHIVTMLEAVLAEQPFPARMAEQFYELLELSRHMSETKAEPMPTEELEPVLEEQLASWENTFWHGGSEQKLKTIHDMRTRQPQEVLPLLKKLLGNEQASPLLQSFMLFLLKDWKVEDSVWVEKLGRKGEFSPATLRPVKDSTSYIKSSQWLEKALGHDNPVLMHHALELLKEILLFYYPFPPSMQIEPLTAVLHYEAARQSGIHTDVSHITQQYDVSDDQFCQVLQDYEKIKPTLSDI</sequence>
<dbReference type="EMBL" id="FNDK01000004">
    <property type="protein sequence ID" value="SDH35523.1"/>
    <property type="molecule type" value="Genomic_DNA"/>
</dbReference>
<dbReference type="AlphaFoldDB" id="A0A1G8BR28"/>